<dbReference type="Gene3D" id="1.25.10.10">
    <property type="entry name" value="Leucine-rich Repeat Variant"/>
    <property type="match status" value="1"/>
</dbReference>
<dbReference type="PROSITE" id="PS51379">
    <property type="entry name" value="4FE4S_FER_2"/>
    <property type="match status" value="1"/>
</dbReference>
<dbReference type="InterPro" id="IPR017896">
    <property type="entry name" value="4Fe4S_Fe-S-bd"/>
</dbReference>
<evidence type="ECO:0000256" key="7">
    <source>
        <dbReference type="ARBA" id="ARBA00023004"/>
    </source>
</evidence>
<evidence type="ECO:0000313" key="11">
    <source>
        <dbReference type="Proteomes" id="UP001165653"/>
    </source>
</evidence>
<evidence type="ECO:0000256" key="1">
    <source>
        <dbReference type="ARBA" id="ARBA00022485"/>
    </source>
</evidence>
<keyword evidence="7" id="KW-0408">Iron</keyword>
<dbReference type="SUPFAM" id="SSF48371">
    <property type="entry name" value="ARM repeat"/>
    <property type="match status" value="1"/>
</dbReference>
<evidence type="ECO:0000256" key="5">
    <source>
        <dbReference type="ARBA" id="ARBA00022785"/>
    </source>
</evidence>
<evidence type="ECO:0000313" key="10">
    <source>
        <dbReference type="EMBL" id="MCW1914730.1"/>
    </source>
</evidence>
<comment type="caution">
    <text evidence="10">The sequence shown here is derived from an EMBL/GenBank/DDBJ whole genome shotgun (WGS) entry which is preliminary data.</text>
</comment>
<accession>A0ABT3G4I2</accession>
<dbReference type="InterPro" id="IPR004453">
    <property type="entry name" value="QueG"/>
</dbReference>
<dbReference type="PANTHER" id="PTHR30002:SF4">
    <property type="entry name" value="EPOXYQUEUOSINE REDUCTASE"/>
    <property type="match status" value="1"/>
</dbReference>
<dbReference type="Proteomes" id="UP001165653">
    <property type="component" value="Unassembled WGS sequence"/>
</dbReference>
<keyword evidence="6 10" id="KW-0560">Oxidoreductase</keyword>
<keyword evidence="3" id="KW-0819">tRNA processing</keyword>
<evidence type="ECO:0000259" key="9">
    <source>
        <dbReference type="PROSITE" id="PS51379"/>
    </source>
</evidence>
<dbReference type="NCBIfam" id="TIGR00276">
    <property type="entry name" value="tRNA epoxyqueuosine(34) reductase QueG"/>
    <property type="match status" value="1"/>
</dbReference>
<evidence type="ECO:0000256" key="3">
    <source>
        <dbReference type="ARBA" id="ARBA00022694"/>
    </source>
</evidence>
<sequence>MQPADAIKALAREVGFDDCRIAAAAEAGHADSFREWIADGCHGEMAWMERTPERRCDPRELLQGCKAVVTLALNYYPGSNPAQGYRIARYAWSDDYHDIIEKMLRRMDEGMQALGGTQRFYVDTGPVLERDHASAAGLGWNGKSTVQIHKDLGTWFFLAELLTTLELPADKPFGDHCGKCTRCINACPTNAITAPHRVDARRCISYLTIEHKGPIPEEFRDAIGDRLYGCDECLEVCPWNKFAKLSRESRFHARENVFARKPRDFLALTDEEFRAVFSKSPIKRIKRPRFLRNACVVLGNTGTLEDLPALEKAAEDPDPLVAEHAVWAIGKIRARVGVGTGMDRMD</sequence>
<dbReference type="Pfam" id="PF13484">
    <property type="entry name" value="Fer4_16"/>
    <property type="match status" value="1"/>
</dbReference>
<keyword evidence="2" id="KW-0963">Cytoplasm</keyword>
<dbReference type="SUPFAM" id="SSF54862">
    <property type="entry name" value="4Fe-4S ferredoxins"/>
    <property type="match status" value="1"/>
</dbReference>
<reference evidence="10" key="1">
    <citation type="submission" date="2022-10" db="EMBL/GenBank/DDBJ databases">
        <title>Luteolibacter sp. GHJ8, whole genome shotgun sequencing project.</title>
        <authorList>
            <person name="Zhao G."/>
            <person name="Shen L."/>
        </authorList>
    </citation>
    <scope>NUCLEOTIDE SEQUENCE</scope>
    <source>
        <strain evidence="10">GHJ8</strain>
    </source>
</reference>
<keyword evidence="5" id="KW-0671">Queuosine biosynthesis</keyword>
<dbReference type="EC" id="1.17.99.6" evidence="10"/>
<organism evidence="10 11">
    <name type="scientific">Luteolibacter rhizosphaerae</name>
    <dbReference type="NCBI Taxonomy" id="2989719"/>
    <lineage>
        <taxon>Bacteria</taxon>
        <taxon>Pseudomonadati</taxon>
        <taxon>Verrucomicrobiota</taxon>
        <taxon>Verrucomicrobiia</taxon>
        <taxon>Verrucomicrobiales</taxon>
        <taxon>Verrucomicrobiaceae</taxon>
        <taxon>Luteolibacter</taxon>
    </lineage>
</organism>
<dbReference type="PANTHER" id="PTHR30002">
    <property type="entry name" value="EPOXYQUEUOSINE REDUCTASE"/>
    <property type="match status" value="1"/>
</dbReference>
<feature type="domain" description="4Fe-4S ferredoxin-type" evidence="9">
    <location>
        <begin position="165"/>
        <end position="197"/>
    </location>
</feature>
<name>A0ABT3G4I2_9BACT</name>
<protein>
    <submittedName>
        <fullName evidence="10">tRNA epoxyqueuosine(34) reductase QueG</fullName>
        <ecNumber evidence="10">1.17.99.6</ecNumber>
    </submittedName>
</protein>
<keyword evidence="8" id="KW-0411">Iron-sulfur</keyword>
<keyword evidence="1" id="KW-0004">4Fe-4S</keyword>
<keyword evidence="4" id="KW-0479">Metal-binding</keyword>
<dbReference type="InterPro" id="IPR016024">
    <property type="entry name" value="ARM-type_fold"/>
</dbReference>
<evidence type="ECO:0000256" key="6">
    <source>
        <dbReference type="ARBA" id="ARBA00023002"/>
    </source>
</evidence>
<dbReference type="InterPro" id="IPR013542">
    <property type="entry name" value="QueG_DUF1730"/>
</dbReference>
<dbReference type="Pfam" id="PF08331">
    <property type="entry name" value="QueG_DUF1730"/>
    <property type="match status" value="1"/>
</dbReference>
<dbReference type="EMBL" id="JAPDDR010000007">
    <property type="protein sequence ID" value="MCW1914730.1"/>
    <property type="molecule type" value="Genomic_DNA"/>
</dbReference>
<proteinExistence type="predicted"/>
<dbReference type="RefSeq" id="WP_264514266.1">
    <property type="nucleotide sequence ID" value="NZ_JAPDDR010000007.1"/>
</dbReference>
<keyword evidence="11" id="KW-1185">Reference proteome</keyword>
<dbReference type="GO" id="GO:0052693">
    <property type="term" value="F:epoxyqueuosine reductase activity"/>
    <property type="evidence" value="ECO:0007669"/>
    <property type="project" value="UniProtKB-EC"/>
</dbReference>
<dbReference type="InterPro" id="IPR017900">
    <property type="entry name" value="4Fe4S_Fe_S_CS"/>
</dbReference>
<evidence type="ECO:0000256" key="8">
    <source>
        <dbReference type="ARBA" id="ARBA00023014"/>
    </source>
</evidence>
<gene>
    <name evidence="10" type="primary">queG</name>
    <name evidence="10" type="ORF">OJ996_14170</name>
</gene>
<dbReference type="InterPro" id="IPR011989">
    <property type="entry name" value="ARM-like"/>
</dbReference>
<evidence type="ECO:0000256" key="2">
    <source>
        <dbReference type="ARBA" id="ARBA00022490"/>
    </source>
</evidence>
<dbReference type="PROSITE" id="PS00198">
    <property type="entry name" value="4FE4S_FER_1"/>
    <property type="match status" value="1"/>
</dbReference>
<dbReference type="Gene3D" id="3.30.70.20">
    <property type="match status" value="1"/>
</dbReference>
<evidence type="ECO:0000256" key="4">
    <source>
        <dbReference type="ARBA" id="ARBA00022723"/>
    </source>
</evidence>